<dbReference type="InterPro" id="IPR020568">
    <property type="entry name" value="Ribosomal_Su5_D2-typ_SF"/>
</dbReference>
<reference evidence="6" key="1">
    <citation type="journal article" date="2019" name="Int. J. Syst. Evol. Microbiol.">
        <title>The Global Catalogue of Microorganisms (GCM) 10K type strain sequencing project: providing services to taxonomists for standard genome sequencing and annotation.</title>
        <authorList>
            <consortium name="The Broad Institute Genomics Platform"/>
            <consortium name="The Broad Institute Genome Sequencing Center for Infectious Disease"/>
            <person name="Wu L."/>
            <person name="Ma J."/>
        </authorList>
    </citation>
    <scope>NUCLEOTIDE SEQUENCE [LARGE SCALE GENOMIC DNA]</scope>
    <source>
        <strain evidence="6">JCM 11117</strain>
    </source>
</reference>
<evidence type="ECO:0000256" key="2">
    <source>
        <dbReference type="ARBA" id="ARBA00022741"/>
    </source>
</evidence>
<accession>A0ABP3YPF3</accession>
<evidence type="ECO:0000256" key="3">
    <source>
        <dbReference type="ARBA" id="ARBA00022840"/>
    </source>
</evidence>
<dbReference type="InterPro" id="IPR001404">
    <property type="entry name" value="Hsp90_fam"/>
</dbReference>
<dbReference type="Pfam" id="PF13589">
    <property type="entry name" value="HATPase_c_3"/>
    <property type="match status" value="1"/>
</dbReference>
<sequence>MVEHAFQVDLRGVVDLLSRHLYTGPRVYVRELLQNAVDAIAARRLVEPDAPAAVDVVAGEVLEVHDSGIGLTEDEVHELLATIGRSSKRDDFGFARHEFLGQFGIGLLSCFLVADQVRVTTRSARGGQTVVWTGFADGRYTVTSADGERARRGTTVTLAPRRGMEHWLGAQVVTELATAFGSLLPVPVTVNGRAVNEDEPPWQRRYGTSHDRTAALSAYGESLFGFTPFDVIDLRVPAAGLSGVAFVLPMAANPAERGGHRVYLRRMLLAEDVPDLLPEWAFFVRCVVDTSELRPTAGREALYADDLLADTREAIGAQLRDWLVAMSGTQPRRLQRFLQVHHLGVKALAVHDDAMLRVVDRWWPMETNLGPRTLAEFRRTHPTVRYTATAAEFRELAAVAAAQGIGLVNGGYTYDIEIMKRVPELDPAVQVRYLEPADLTTTFAPPDPVAAQRLRPFVALAEDLLAGRCAVVPRTFDPPAVPALYLVSRAAVQAGEMAAARESADDLWSGVLAAVDGPAPADDRPQLVLNLANPLVRRIAELPDATLTGLGVQALYGQALLQGHHPLHTEDSAVLNQALLGLLDWTVRPGEGA</sequence>
<protein>
    <submittedName>
        <fullName evidence="5">HSP90 family protein</fullName>
    </submittedName>
</protein>
<dbReference type="NCBIfam" id="NF010683">
    <property type="entry name" value="PRK14083.1"/>
    <property type="match status" value="1"/>
</dbReference>
<dbReference type="PANTHER" id="PTHR11528">
    <property type="entry name" value="HEAT SHOCK PROTEIN 90 FAMILY MEMBER"/>
    <property type="match status" value="1"/>
</dbReference>
<comment type="caution">
    <text evidence="5">The sequence shown here is derived from an EMBL/GenBank/DDBJ whole genome shotgun (WGS) entry which is preliminary data.</text>
</comment>
<organism evidence="5 6">
    <name type="scientific">Pseudonocardia zijingensis</name>
    <dbReference type="NCBI Taxonomy" id="153376"/>
    <lineage>
        <taxon>Bacteria</taxon>
        <taxon>Bacillati</taxon>
        <taxon>Actinomycetota</taxon>
        <taxon>Actinomycetes</taxon>
        <taxon>Pseudonocardiales</taxon>
        <taxon>Pseudonocardiaceae</taxon>
        <taxon>Pseudonocardia</taxon>
    </lineage>
</organism>
<evidence type="ECO:0000313" key="6">
    <source>
        <dbReference type="Proteomes" id="UP001499967"/>
    </source>
</evidence>
<gene>
    <name evidence="5" type="ORF">GCM10009559_58140</name>
</gene>
<comment type="similarity">
    <text evidence="1">Belongs to the heat shock protein 90 family.</text>
</comment>
<evidence type="ECO:0000256" key="1">
    <source>
        <dbReference type="ARBA" id="ARBA00008239"/>
    </source>
</evidence>
<keyword evidence="4" id="KW-0143">Chaperone</keyword>
<dbReference type="SUPFAM" id="SSF55874">
    <property type="entry name" value="ATPase domain of HSP90 chaperone/DNA topoisomerase II/histidine kinase"/>
    <property type="match status" value="1"/>
</dbReference>
<keyword evidence="2" id="KW-0547">Nucleotide-binding</keyword>
<dbReference type="InterPro" id="IPR036890">
    <property type="entry name" value="HATPase_C_sf"/>
</dbReference>
<dbReference type="Gene3D" id="3.30.565.10">
    <property type="entry name" value="Histidine kinase-like ATPase, C-terminal domain"/>
    <property type="match status" value="1"/>
</dbReference>
<dbReference type="Gene3D" id="3.30.230.80">
    <property type="match status" value="1"/>
</dbReference>
<proteinExistence type="inferred from homology"/>
<dbReference type="Proteomes" id="UP001499967">
    <property type="component" value="Unassembled WGS sequence"/>
</dbReference>
<dbReference type="EMBL" id="BAAAHP010000181">
    <property type="protein sequence ID" value="GAA0897448.1"/>
    <property type="molecule type" value="Genomic_DNA"/>
</dbReference>
<keyword evidence="6" id="KW-1185">Reference proteome</keyword>
<dbReference type="PIRSF" id="PIRSF002583">
    <property type="entry name" value="Hsp90"/>
    <property type="match status" value="1"/>
</dbReference>
<evidence type="ECO:0000313" key="5">
    <source>
        <dbReference type="EMBL" id="GAA0897448.1"/>
    </source>
</evidence>
<keyword evidence="3" id="KW-0067">ATP-binding</keyword>
<name>A0ABP3YPF3_9PSEU</name>
<dbReference type="SUPFAM" id="SSF54211">
    <property type="entry name" value="Ribosomal protein S5 domain 2-like"/>
    <property type="match status" value="1"/>
</dbReference>
<evidence type="ECO:0000256" key="4">
    <source>
        <dbReference type="ARBA" id="ARBA00023186"/>
    </source>
</evidence>